<accession>A0AAN1VE15</accession>
<feature type="domain" description="NAD-dependent epimerase/dehydratase" evidence="1">
    <location>
        <begin position="8"/>
        <end position="142"/>
    </location>
</feature>
<evidence type="ECO:0000313" key="2">
    <source>
        <dbReference type="EMBL" id="AZW15296.1"/>
    </source>
</evidence>
<dbReference type="Pfam" id="PF01370">
    <property type="entry name" value="Epimerase"/>
    <property type="match status" value="1"/>
</dbReference>
<name>A0AAN1VE15_9BORD</name>
<dbReference type="AlphaFoldDB" id="A0AAN1VE15"/>
<dbReference type="Proteomes" id="UP000282741">
    <property type="component" value="Chromosome"/>
</dbReference>
<dbReference type="PANTHER" id="PTHR32487">
    <property type="entry name" value="3-OXO-DELTA(4,5)-STEROID 5-BETA-REDUCTASE"/>
    <property type="match status" value="1"/>
</dbReference>
<organism evidence="2 3">
    <name type="scientific">Bordetella hinzii</name>
    <dbReference type="NCBI Taxonomy" id="103855"/>
    <lineage>
        <taxon>Bacteria</taxon>
        <taxon>Pseudomonadati</taxon>
        <taxon>Pseudomonadota</taxon>
        <taxon>Betaproteobacteria</taxon>
        <taxon>Burkholderiales</taxon>
        <taxon>Alcaligenaceae</taxon>
        <taxon>Bordetella</taxon>
    </lineage>
</organism>
<evidence type="ECO:0000313" key="3">
    <source>
        <dbReference type="Proteomes" id="UP000282741"/>
    </source>
</evidence>
<proteinExistence type="predicted"/>
<dbReference type="PANTHER" id="PTHR32487:SF0">
    <property type="entry name" value="3-OXO-DELTA(4,5)-STEROID 5-BETA-REDUCTASE"/>
    <property type="match status" value="1"/>
</dbReference>
<protein>
    <recommendedName>
        <fullName evidence="1">NAD-dependent epimerase/dehydratase domain-containing protein</fullName>
    </recommendedName>
</protein>
<dbReference type="SUPFAM" id="SSF51735">
    <property type="entry name" value="NAD(P)-binding Rossmann-fold domains"/>
    <property type="match status" value="1"/>
</dbReference>
<dbReference type="EMBL" id="CP024172">
    <property type="protein sequence ID" value="AZW15296.1"/>
    <property type="molecule type" value="Genomic_DNA"/>
</dbReference>
<gene>
    <name evidence="2" type="ORF">CS347_00030</name>
</gene>
<sequence>MIMTTKKVLVVGALGVVGRAVMEHLAGRDDVHCVGLSRRAPDFAPGAVWISVDLRDAEATRRALAGHGDITHVVYAALNEQPDLLKGWRDPDNVALNTRMLAHTLQALRDAPLRHVTLMQGTKAYGVHTGRAMRIPAREEDALRDHANFYFDQHDLLAEDARRRGYAWTLFRPQIVLGVALGSAMNPVATLGAYAALRREAGEPLPYPGHPCLLTECTDARLIARAVTWAWDADGAWGQAFNIANGDVMVWRHLFERLAAFFDMPLGAPTQDRMRHTMSQEADAWRRLARRAKLRVPELSTLIGLSWQYADATWAAQHPLPLPPLVSTIKLRQAGFGDCIDSEVSVLEHLRAMQDLGYLPR</sequence>
<dbReference type="InterPro" id="IPR036291">
    <property type="entry name" value="NAD(P)-bd_dom_sf"/>
</dbReference>
<dbReference type="KEGG" id="bhz:ACR54_01640"/>
<reference evidence="3" key="1">
    <citation type="submission" date="2017-10" db="EMBL/GenBank/DDBJ databases">
        <title>Whole genome sequencing of various Bordetella species.</title>
        <authorList>
            <person name="Weigand M.R."/>
            <person name="Loparev V."/>
            <person name="Peng Y."/>
            <person name="Bowden K.E."/>
            <person name="Tondella M.L."/>
            <person name="Williams M.M."/>
        </authorList>
    </citation>
    <scope>NUCLEOTIDE SEQUENCE [LARGE SCALE GENOMIC DNA]</scope>
    <source>
        <strain evidence="3">H720</strain>
    </source>
</reference>
<evidence type="ECO:0000259" key="1">
    <source>
        <dbReference type="Pfam" id="PF01370"/>
    </source>
</evidence>
<dbReference type="Gene3D" id="3.40.50.720">
    <property type="entry name" value="NAD(P)-binding Rossmann-like Domain"/>
    <property type="match status" value="1"/>
</dbReference>
<dbReference type="InterPro" id="IPR001509">
    <property type="entry name" value="Epimerase_deHydtase"/>
</dbReference>